<comment type="caution">
    <text evidence="4">The sequence shown here is derived from an EMBL/GenBank/DDBJ whole genome shotgun (WGS) entry which is preliminary data.</text>
</comment>
<dbReference type="PANTHER" id="PTHR35366">
    <property type="entry name" value="PROTEIN CBG18620"/>
    <property type="match status" value="1"/>
</dbReference>
<protein>
    <recommendedName>
        <fullName evidence="3">F-box domain-containing protein</fullName>
    </recommendedName>
</protein>
<evidence type="ECO:0000313" key="4">
    <source>
        <dbReference type="EMBL" id="PIC30110.1"/>
    </source>
</evidence>
<dbReference type="InterPro" id="IPR001810">
    <property type="entry name" value="F-box_dom"/>
</dbReference>
<dbReference type="OrthoDB" id="5824619at2759"/>
<keyword evidence="2" id="KW-0812">Transmembrane</keyword>
<name>A0A2G5TS23_9PELO</name>
<feature type="transmembrane region" description="Helical" evidence="2">
    <location>
        <begin position="530"/>
        <end position="548"/>
    </location>
</feature>
<evidence type="ECO:0000256" key="1">
    <source>
        <dbReference type="SAM" id="MobiDB-lite"/>
    </source>
</evidence>
<dbReference type="Proteomes" id="UP000230233">
    <property type="component" value="Chromosome V"/>
</dbReference>
<feature type="region of interest" description="Disordered" evidence="1">
    <location>
        <begin position="1"/>
        <end position="21"/>
    </location>
</feature>
<feature type="compositionally biased region" description="Basic residues" evidence="1">
    <location>
        <begin position="1"/>
        <end position="13"/>
    </location>
</feature>
<accession>A0A2G5TS23</accession>
<reference evidence="5" key="1">
    <citation type="submission" date="2017-10" db="EMBL/GenBank/DDBJ databases">
        <title>Rapid genome shrinkage in a self-fertile nematode reveals novel sperm competition proteins.</title>
        <authorList>
            <person name="Yin D."/>
            <person name="Schwarz E.M."/>
            <person name="Thomas C.G."/>
            <person name="Felde R.L."/>
            <person name="Korf I.F."/>
            <person name="Cutter A.D."/>
            <person name="Schartner C.M."/>
            <person name="Ralston E.J."/>
            <person name="Meyer B.J."/>
            <person name="Haag E.S."/>
        </authorList>
    </citation>
    <scope>NUCLEOTIDE SEQUENCE [LARGE SCALE GENOMIC DNA]</scope>
    <source>
        <strain evidence="5">JU1422</strain>
    </source>
</reference>
<keyword evidence="5" id="KW-1185">Reference proteome</keyword>
<keyword evidence="2" id="KW-1133">Transmembrane helix</keyword>
<dbReference type="Pfam" id="PF00646">
    <property type="entry name" value="F-box"/>
    <property type="match status" value="1"/>
</dbReference>
<dbReference type="AlphaFoldDB" id="A0A2G5TS23"/>
<sequence length="554" mass="65006">MSRKNKKKPHKNRKVECQRKEELRRSQKSFWKFHTFSLKTMANWSQLPPEIKRHIARKLDFMSRHAMKLTSYLDRLIVNSTNFKLPRVRFGYKGDRCLIVIYTGIEKFLRLEMIKETHGITVLRSENSWDPKAISSKHLPPTSDLLELGLHFLKSLLTDKSILIRVMELEIVKDEKNFKNRINAVMGGAKFRINEIAMSTPNYTIINEFFHALATRKDLKRVRYFDVNVCAVNFGFQSVAESIMLQYYGFPELTYYRTIFNMIPVTRDAQFLTNSLLHDFVDEGIKHNKISLAAEHILSPHTDAILPTVRKEDYLAIRKHTKCGYSNFLMETKNEQVLENYMNLSCGLGNYCKDCGDPFEYWYYQNLPRRILHEPFWTDFILDLFGSTENVLRGKFRADEKKKEQIFKNQKSLKNSKSSWGFREISVEKLMEKMRNLQENKAKNKKKNRRKLAVKVPEILDSRDFQKSEDVENSPENPPEFVINNPETLKKFEDIGIVPEDASEHSGYETVSEDTSDDVKNSENAKTLPLFVYLVFPILGAFVFYWIVKIFAFL</sequence>
<evidence type="ECO:0000259" key="3">
    <source>
        <dbReference type="Pfam" id="PF00646"/>
    </source>
</evidence>
<organism evidence="4 5">
    <name type="scientific">Caenorhabditis nigoni</name>
    <dbReference type="NCBI Taxonomy" id="1611254"/>
    <lineage>
        <taxon>Eukaryota</taxon>
        <taxon>Metazoa</taxon>
        <taxon>Ecdysozoa</taxon>
        <taxon>Nematoda</taxon>
        <taxon>Chromadorea</taxon>
        <taxon>Rhabditida</taxon>
        <taxon>Rhabditina</taxon>
        <taxon>Rhabditomorpha</taxon>
        <taxon>Rhabditoidea</taxon>
        <taxon>Rhabditidae</taxon>
        <taxon>Peloderinae</taxon>
        <taxon>Caenorhabditis</taxon>
    </lineage>
</organism>
<dbReference type="PANTHER" id="PTHR35366:SF3">
    <property type="entry name" value="CW-TYPE DOMAIN-CONTAINING PROTEIN"/>
    <property type="match status" value="1"/>
</dbReference>
<evidence type="ECO:0000256" key="2">
    <source>
        <dbReference type="SAM" id="Phobius"/>
    </source>
</evidence>
<evidence type="ECO:0000313" key="5">
    <source>
        <dbReference type="Proteomes" id="UP000230233"/>
    </source>
</evidence>
<feature type="domain" description="F-box" evidence="3">
    <location>
        <begin position="44"/>
        <end position="84"/>
    </location>
</feature>
<proteinExistence type="predicted"/>
<keyword evidence="2" id="KW-0472">Membrane</keyword>
<gene>
    <name evidence="4" type="primary">Cnig_chr_V.g21465</name>
    <name evidence="4" type="ORF">B9Z55_021465</name>
</gene>
<dbReference type="EMBL" id="PDUG01000005">
    <property type="protein sequence ID" value="PIC30110.1"/>
    <property type="molecule type" value="Genomic_DNA"/>
</dbReference>